<organism evidence="2 3">
    <name type="scientific">Metabacillus litoralis</name>
    <dbReference type="NCBI Taxonomy" id="152268"/>
    <lineage>
        <taxon>Bacteria</taxon>
        <taxon>Bacillati</taxon>
        <taxon>Bacillota</taxon>
        <taxon>Bacilli</taxon>
        <taxon>Bacillales</taxon>
        <taxon>Bacillaceae</taxon>
        <taxon>Metabacillus</taxon>
    </lineage>
</organism>
<keyword evidence="3" id="KW-1185">Reference proteome</keyword>
<feature type="transmembrane region" description="Helical" evidence="1">
    <location>
        <begin position="464"/>
        <end position="489"/>
    </location>
</feature>
<keyword evidence="1" id="KW-1133">Transmembrane helix</keyword>
<proteinExistence type="predicted"/>
<dbReference type="SUPFAM" id="SSF51395">
    <property type="entry name" value="FMN-linked oxidoreductases"/>
    <property type="match status" value="1"/>
</dbReference>
<feature type="transmembrane region" description="Helical" evidence="1">
    <location>
        <begin position="526"/>
        <end position="547"/>
    </location>
</feature>
<evidence type="ECO:0000313" key="2">
    <source>
        <dbReference type="EMBL" id="TXC90238.1"/>
    </source>
</evidence>
<feature type="transmembrane region" description="Helical" evidence="1">
    <location>
        <begin position="554"/>
        <end position="576"/>
    </location>
</feature>
<dbReference type="Gene3D" id="3.20.20.70">
    <property type="entry name" value="Aldolase class I"/>
    <property type="match status" value="2"/>
</dbReference>
<accession>A0A5C6VXM0</accession>
<comment type="caution">
    <text evidence="2">The sequence shown here is derived from an EMBL/GenBank/DDBJ whole genome shotgun (WGS) entry which is preliminary data.</text>
</comment>
<feature type="transmembrane region" description="Helical" evidence="1">
    <location>
        <begin position="403"/>
        <end position="422"/>
    </location>
</feature>
<gene>
    <name evidence="2" type="ORF">FS935_14370</name>
</gene>
<dbReference type="AlphaFoldDB" id="A0A5C6VXM0"/>
<feature type="transmembrane region" description="Helical" evidence="1">
    <location>
        <begin position="582"/>
        <end position="605"/>
    </location>
</feature>
<dbReference type="InterPro" id="IPR013785">
    <property type="entry name" value="Aldolase_TIM"/>
</dbReference>
<feature type="transmembrane region" description="Helical" evidence="1">
    <location>
        <begin position="313"/>
        <end position="333"/>
    </location>
</feature>
<feature type="transmembrane region" description="Helical" evidence="1">
    <location>
        <begin position="428"/>
        <end position="444"/>
    </location>
</feature>
<protein>
    <submittedName>
        <fullName evidence="2">Dihydroorotate dehydrogenase</fullName>
    </submittedName>
</protein>
<dbReference type="OrthoDB" id="9802377at2"/>
<evidence type="ECO:0000256" key="1">
    <source>
        <dbReference type="SAM" id="Phobius"/>
    </source>
</evidence>
<dbReference type="EMBL" id="VOQF01000007">
    <property type="protein sequence ID" value="TXC90238.1"/>
    <property type="molecule type" value="Genomic_DNA"/>
</dbReference>
<sequence length="626" mass="70409">MPDWSYHTIFKHIVAKLPGHIGREAIHRGMNGIATIPGGKYLIRFLGHMEPSVHNKVRVDELTFTSPIGLSGKVDPQLSGTKAFENLGFSFIEIGPVTDQLQKPEVRPHYSKKDHLKIEFPEREESLGCQKTIEKLSQYDHLSVKKLIRIKGNQTELLNMTSKLSPHGDAFIIEYTTNLDEHSFLQLKKNVDYSPLFIAVSPKQLNSFTDHIFGLIQDENVTGILLDCDREEDSYSINQSLRMIKSSLPKTLPIIISGGINEPKDAITYLNEGVSLLMLSGGYITSGPGLPKRINELIDDKFAQTSDRSYPGWIWYWLFGFCIFIGGILALLFSMTKVILPYDEAFLGISRSEILAFNELIVFFMAHDRMTLAGTMISGGILYMQLARHGVRNGIHWCRKTINIAGVTGFLGILMFIGYGYFDWLHGLFWVILLPLFVMGYRKTKNVTNSPKSKNERNHQAWKISLYGQLSFIILGFSFTLGGVIISVIGMTNVFVKTDVEYLCMPPEVINQFNETLIPVIAHDRAGFGSALLSVGLIVLMISLWGFHEGDRWVWWSMLIGGLPAFLSGIIIHYVIGYTTFIHLLPAYIASGLYVFGLLFSYSFLMKTHSDKSITAIRNSKVLGNN</sequence>
<evidence type="ECO:0000313" key="3">
    <source>
        <dbReference type="Proteomes" id="UP000321363"/>
    </source>
</evidence>
<keyword evidence="1" id="KW-0812">Transmembrane</keyword>
<dbReference type="Proteomes" id="UP000321363">
    <property type="component" value="Unassembled WGS sequence"/>
</dbReference>
<reference evidence="2 3" key="1">
    <citation type="journal article" date="2005" name="Int. J. Syst. Evol. Microbiol.">
        <title>Bacillus litoralis sp. nov., isolated from a tidal flat of the Yellow Sea in Korea.</title>
        <authorList>
            <person name="Yoon J.H."/>
            <person name="Oh T.K."/>
        </authorList>
    </citation>
    <scope>NUCLEOTIDE SEQUENCE [LARGE SCALE GENOMIC DNA]</scope>
    <source>
        <strain evidence="2 3">SW-211</strain>
    </source>
</reference>
<keyword evidence="1" id="KW-0472">Membrane</keyword>
<name>A0A5C6VXM0_9BACI</name>
<dbReference type="RefSeq" id="WP_146949339.1">
    <property type="nucleotide sequence ID" value="NZ_VOQF01000007.1"/>
</dbReference>